<dbReference type="EMBL" id="FNVG01000042">
    <property type="protein sequence ID" value="SEG73062.1"/>
    <property type="molecule type" value="Genomic_DNA"/>
</dbReference>
<evidence type="ECO:0000256" key="8">
    <source>
        <dbReference type="PIRSR" id="PIRSR000005-1"/>
    </source>
</evidence>
<proteinExistence type="predicted"/>
<dbReference type="GO" id="GO:0020037">
    <property type="term" value="F:heme binding"/>
    <property type="evidence" value="ECO:0007669"/>
    <property type="project" value="InterPro"/>
</dbReference>
<feature type="binding site" description="covalent" evidence="8">
    <location>
        <position position="139"/>
    </location>
    <ligand>
        <name>heme c</name>
        <dbReference type="ChEBI" id="CHEBI:61717"/>
        <label>2</label>
    </ligand>
</feature>
<feature type="binding site" description="axial binding residue" evidence="9">
    <location>
        <position position="92"/>
    </location>
    <ligand>
        <name>heme c</name>
        <dbReference type="ChEBI" id="CHEBI:61717"/>
        <label>1</label>
    </ligand>
    <ligandPart>
        <name>Fe</name>
        <dbReference type="ChEBI" id="CHEBI:18248"/>
    </ligandPart>
</feature>
<dbReference type="Pfam" id="PF00034">
    <property type="entry name" value="Cytochrom_C"/>
    <property type="match status" value="1"/>
</dbReference>
<comment type="PTM">
    <text evidence="8">Binds 2 heme c groups covalently per subunit.</text>
</comment>
<dbReference type="InterPro" id="IPR036909">
    <property type="entry name" value="Cyt_c-like_dom_sf"/>
</dbReference>
<dbReference type="PROSITE" id="PS51007">
    <property type="entry name" value="CYTC"/>
    <property type="match status" value="2"/>
</dbReference>
<dbReference type="GO" id="GO:0009055">
    <property type="term" value="F:electron transfer activity"/>
    <property type="evidence" value="ECO:0007669"/>
    <property type="project" value="InterPro"/>
</dbReference>
<dbReference type="PANTHER" id="PTHR33751">
    <property type="entry name" value="CBB3-TYPE CYTOCHROME C OXIDASE SUBUNIT FIXP"/>
    <property type="match status" value="1"/>
</dbReference>
<comment type="subcellular location">
    <subcellularLocation>
        <location evidence="1">Periplasm</location>
    </subcellularLocation>
</comment>
<dbReference type="AlphaFoldDB" id="A0A1H6CJF6"/>
<keyword evidence="3 8" id="KW-0349">Heme</keyword>
<feature type="domain" description="Cytochrome c" evidence="11">
    <location>
        <begin position="126"/>
        <end position="206"/>
    </location>
</feature>
<dbReference type="PANTHER" id="PTHR33751:SF9">
    <property type="entry name" value="CYTOCHROME C4"/>
    <property type="match status" value="1"/>
</dbReference>
<feature type="binding site" description="axial binding residue" evidence="9">
    <location>
        <position position="143"/>
    </location>
    <ligand>
        <name>heme c</name>
        <dbReference type="ChEBI" id="CHEBI:61717"/>
        <label>2</label>
    </ligand>
    <ligandPart>
        <name>Fe</name>
        <dbReference type="ChEBI" id="CHEBI:18248"/>
    </ligandPart>
</feature>
<dbReference type="RefSeq" id="WP_103882642.1">
    <property type="nucleotide sequence ID" value="NZ_FNVG01000042.1"/>
</dbReference>
<dbReference type="GO" id="GO:0005506">
    <property type="term" value="F:iron ion binding"/>
    <property type="evidence" value="ECO:0007669"/>
    <property type="project" value="InterPro"/>
</dbReference>
<evidence type="ECO:0000256" key="2">
    <source>
        <dbReference type="ARBA" id="ARBA00022448"/>
    </source>
</evidence>
<protein>
    <submittedName>
        <fullName evidence="12">Cytochrome subunit of sulfide dehydrogenase</fullName>
    </submittedName>
</protein>
<sequence length="206" mass="23116">MKIPNLIMRLFKLIPLFIISFNYSFASQANEELIAKCDSCHGKNGVSQASDIPTIAGIPEWNLSDQMLQYLDGRPAKTVSYVSGNTSETGNMKSIVEGLTEEQVEQLAAYYSEFEFVKASQPFDENMAKQGEDIHEKQCDSCHSKGGSDPEDEASILAGQHKEYILSSLREYKEAKRPGDKKMLREIQKLNEDQLVSLAEYYASVQ</sequence>
<reference evidence="13" key="1">
    <citation type="submission" date="2016-10" db="EMBL/GenBank/DDBJ databases">
        <authorList>
            <person name="Varghese N."/>
            <person name="Submissions S."/>
        </authorList>
    </citation>
    <scope>NUCLEOTIDE SEQUENCE [LARGE SCALE GENOMIC DNA]</scope>
    <source>
        <strain evidence="13">CGMCC 1.7062</strain>
    </source>
</reference>
<evidence type="ECO:0000259" key="11">
    <source>
        <dbReference type="PROSITE" id="PS51007"/>
    </source>
</evidence>
<feature type="binding site" description="covalent" evidence="8">
    <location>
        <position position="142"/>
    </location>
    <ligand>
        <name>heme c</name>
        <dbReference type="ChEBI" id="CHEBI:61717"/>
        <label>2</label>
    </ligand>
</feature>
<dbReference type="GO" id="GO:0042597">
    <property type="term" value="C:periplasmic space"/>
    <property type="evidence" value="ECO:0007669"/>
    <property type="project" value="UniProtKB-SubCell"/>
</dbReference>
<feature type="binding site" description="covalent" evidence="8">
    <location>
        <position position="37"/>
    </location>
    <ligand>
        <name>heme c</name>
        <dbReference type="ChEBI" id="CHEBI:61717"/>
        <label>1</label>
    </ligand>
</feature>
<evidence type="ECO:0000256" key="4">
    <source>
        <dbReference type="ARBA" id="ARBA00022723"/>
    </source>
</evidence>
<dbReference type="Pfam" id="PF13442">
    <property type="entry name" value="Cytochrome_CBB3"/>
    <property type="match status" value="1"/>
</dbReference>
<evidence type="ECO:0000256" key="3">
    <source>
        <dbReference type="ARBA" id="ARBA00022617"/>
    </source>
</evidence>
<feature type="binding site" description="covalent" evidence="8">
    <location>
        <position position="40"/>
    </location>
    <ligand>
        <name>heme c</name>
        <dbReference type="ChEBI" id="CHEBI:61717"/>
        <label>1</label>
    </ligand>
</feature>
<dbReference type="Gene3D" id="1.10.760.10">
    <property type="entry name" value="Cytochrome c-like domain"/>
    <property type="match status" value="2"/>
</dbReference>
<dbReference type="InterPro" id="IPR009056">
    <property type="entry name" value="Cyt_c-like_dom"/>
</dbReference>
<feature type="signal peptide" evidence="10">
    <location>
        <begin position="1"/>
        <end position="29"/>
    </location>
</feature>
<feature type="domain" description="Cytochrome c" evidence="11">
    <location>
        <begin position="25"/>
        <end position="115"/>
    </location>
</feature>
<feature type="binding site" description="axial binding residue" evidence="9">
    <location>
        <position position="41"/>
    </location>
    <ligand>
        <name>heme c</name>
        <dbReference type="ChEBI" id="CHEBI:61717"/>
        <label>1</label>
    </ligand>
    <ligandPart>
        <name>Fe</name>
        <dbReference type="ChEBI" id="CHEBI:18248"/>
    </ligandPart>
</feature>
<keyword evidence="10" id="KW-0732">Signal</keyword>
<evidence type="ECO:0000256" key="7">
    <source>
        <dbReference type="ARBA" id="ARBA00023004"/>
    </source>
</evidence>
<evidence type="ECO:0000256" key="9">
    <source>
        <dbReference type="PIRSR" id="PIRSR000005-2"/>
    </source>
</evidence>
<keyword evidence="7 9" id="KW-0408">Iron</keyword>
<keyword evidence="4 9" id="KW-0479">Metal-binding</keyword>
<keyword evidence="5" id="KW-0574">Periplasm</keyword>
<dbReference type="PIRSF" id="PIRSF000005">
    <property type="entry name" value="Cytochrome_c4"/>
    <property type="match status" value="1"/>
</dbReference>
<keyword evidence="2" id="KW-0813">Transport</keyword>
<dbReference type="OrthoDB" id="9773456at2"/>
<evidence type="ECO:0000256" key="6">
    <source>
        <dbReference type="ARBA" id="ARBA00022982"/>
    </source>
</evidence>
<keyword evidence="13" id="KW-1185">Reference proteome</keyword>
<dbReference type="Proteomes" id="UP000236721">
    <property type="component" value="Unassembled WGS sequence"/>
</dbReference>
<dbReference type="InterPro" id="IPR050597">
    <property type="entry name" value="Cytochrome_c_Oxidase_Subunit"/>
</dbReference>
<evidence type="ECO:0000313" key="13">
    <source>
        <dbReference type="Proteomes" id="UP000236721"/>
    </source>
</evidence>
<evidence type="ECO:0000256" key="1">
    <source>
        <dbReference type="ARBA" id="ARBA00004418"/>
    </source>
</evidence>
<accession>A0A1H6CJF6</accession>
<dbReference type="InterPro" id="IPR024167">
    <property type="entry name" value="Cytochrome_c4-like"/>
</dbReference>
<keyword evidence="6" id="KW-0249">Electron transport</keyword>
<dbReference type="SUPFAM" id="SSF46626">
    <property type="entry name" value="Cytochrome c"/>
    <property type="match status" value="2"/>
</dbReference>
<evidence type="ECO:0000313" key="12">
    <source>
        <dbReference type="EMBL" id="SEG73062.1"/>
    </source>
</evidence>
<gene>
    <name evidence="12" type="ORF">SAMN04488244_1425</name>
</gene>
<organism evidence="12 13">
    <name type="scientific">Vibrio hangzhouensis</name>
    <dbReference type="NCBI Taxonomy" id="462991"/>
    <lineage>
        <taxon>Bacteria</taxon>
        <taxon>Pseudomonadati</taxon>
        <taxon>Pseudomonadota</taxon>
        <taxon>Gammaproteobacteria</taxon>
        <taxon>Vibrionales</taxon>
        <taxon>Vibrionaceae</taxon>
        <taxon>Vibrio</taxon>
    </lineage>
</organism>
<evidence type="ECO:0000256" key="10">
    <source>
        <dbReference type="SAM" id="SignalP"/>
    </source>
</evidence>
<name>A0A1H6CJF6_9VIBR</name>
<feature type="chain" id="PRO_5009294937" evidence="10">
    <location>
        <begin position="30"/>
        <end position="206"/>
    </location>
</feature>
<evidence type="ECO:0000256" key="5">
    <source>
        <dbReference type="ARBA" id="ARBA00022764"/>
    </source>
</evidence>